<evidence type="ECO:0000313" key="2">
    <source>
        <dbReference type="EMBL" id="ODN79029.1"/>
    </source>
</evidence>
<dbReference type="GeneID" id="30155843"/>
<comment type="caution">
    <text evidence="2">The sequence shown here is derived from an EMBL/GenBank/DDBJ whole genome shotgun (WGS) entry which is preliminary data.</text>
</comment>
<gene>
    <name evidence="2" type="ORF">L202_04534</name>
</gene>
<name>A0A1E3HRP9_9TREE</name>
<accession>A0A1E3HRP9</accession>
<protein>
    <submittedName>
        <fullName evidence="2">Uncharacterized protein</fullName>
    </submittedName>
</protein>
<evidence type="ECO:0000313" key="3">
    <source>
        <dbReference type="Proteomes" id="UP000094065"/>
    </source>
</evidence>
<dbReference type="EMBL" id="AWGJ01000006">
    <property type="protein sequence ID" value="ODN79029.1"/>
    <property type="molecule type" value="Genomic_DNA"/>
</dbReference>
<sequence>MPLSPVHAAPVHGGIVVEARGYGQEVLPPRWSSDGRYDRPITPQSPLSPPPSPPLRGVAAYGVKRQDRYIFRPLLASTPVPPTAPTTASTPTTPISSLSSEPRLPPSAGFPTQDYLRLVSIAKNHTRPPPARPPPSTFLYDEILIISDHHKIDGLPPRPGYLAFSYKVYTGTSSVRKAAAAFQRSQSTISKYLHEVVTALTSTSFHDRWIVQPTSDTLL</sequence>
<proteinExistence type="predicted"/>
<evidence type="ECO:0000256" key="1">
    <source>
        <dbReference type="SAM" id="MobiDB-lite"/>
    </source>
</evidence>
<feature type="compositionally biased region" description="Low complexity" evidence="1">
    <location>
        <begin position="85"/>
        <end position="102"/>
    </location>
</feature>
<feature type="region of interest" description="Disordered" evidence="1">
    <location>
        <begin position="22"/>
        <end position="58"/>
    </location>
</feature>
<feature type="region of interest" description="Disordered" evidence="1">
    <location>
        <begin position="74"/>
        <end position="109"/>
    </location>
</feature>
<organism evidence="2 3">
    <name type="scientific">Cryptococcus amylolentus CBS 6039</name>
    <dbReference type="NCBI Taxonomy" id="1295533"/>
    <lineage>
        <taxon>Eukaryota</taxon>
        <taxon>Fungi</taxon>
        <taxon>Dikarya</taxon>
        <taxon>Basidiomycota</taxon>
        <taxon>Agaricomycotina</taxon>
        <taxon>Tremellomycetes</taxon>
        <taxon>Tremellales</taxon>
        <taxon>Cryptococcaceae</taxon>
        <taxon>Cryptococcus</taxon>
    </lineage>
</organism>
<dbReference type="AlphaFoldDB" id="A0A1E3HRP9"/>
<dbReference type="RefSeq" id="XP_018994075.1">
    <property type="nucleotide sequence ID" value="XM_019138638.1"/>
</dbReference>
<reference evidence="2 3" key="1">
    <citation type="submission" date="2016-06" db="EMBL/GenBank/DDBJ databases">
        <title>Evolution of pathogenesis and genome organization in the Tremellales.</title>
        <authorList>
            <person name="Cuomo C."/>
            <person name="Litvintseva A."/>
            <person name="Heitman J."/>
            <person name="Chen Y."/>
            <person name="Sun S."/>
            <person name="Springer D."/>
            <person name="Dromer F."/>
            <person name="Young S."/>
            <person name="Zeng Q."/>
            <person name="Chapman S."/>
            <person name="Gujja S."/>
            <person name="Saif S."/>
            <person name="Birren B."/>
        </authorList>
    </citation>
    <scope>NUCLEOTIDE SEQUENCE [LARGE SCALE GENOMIC DNA]</scope>
    <source>
        <strain evidence="2 3">CBS 6039</strain>
    </source>
</reference>
<dbReference type="Proteomes" id="UP000094065">
    <property type="component" value="Unassembled WGS sequence"/>
</dbReference>
<keyword evidence="3" id="KW-1185">Reference proteome</keyword>